<dbReference type="EMBL" id="AFNH02000529">
    <property type="protein sequence ID" value="EZG67208.1"/>
    <property type="molecule type" value="Genomic_DNA"/>
</dbReference>
<feature type="region of interest" description="Disordered" evidence="1">
    <location>
        <begin position="319"/>
        <end position="339"/>
    </location>
</feature>
<dbReference type="GeneID" id="22912582"/>
<feature type="region of interest" description="Disordered" evidence="1">
    <location>
        <begin position="191"/>
        <end position="279"/>
    </location>
</feature>
<sequence>MERQLSNEVMRDRTSFTARPSFRKQATLPDADVLRRRKLVKFIDDELIGAISACHTFYDAHGAIREIAQEAGELLRLIDNHGKVKYPREDPYRQLRDMLNRDRLIDRRFRPVARPSLAAPANDSRSPTRSPSRNLSGNLNGDSPSRTPTSRQRPLTHRPYLRNSSSLLYDPRSEEFARAFIPECLRSTGVTTRSGVTARSGVTIRSGPPAGVSAGASQDRIVPAASPSDPAATAESEQVRWDQDSSGETTQGGSQACGNQLQSAGSRPGWERRKQQIESREVLEEGDDIFSQLAKEVQRETMCMVKGLRKMHVYIGDDVKEPDTPSTSSASSALPVATPKESPFNMLRKFLFQTTPPPRSTIGLRDALTSRTYRHTDHDPSTSNNEISTYTLSHVDTLGLLTILHQQQLLIQTLVRTTVGTTELLLHYDRELDQDRRVATMIESLKQKSE</sequence>
<reference evidence="2" key="1">
    <citation type="submission" date="2013-12" db="EMBL/GenBank/DDBJ databases">
        <authorList>
            <person name="Omoto C.K."/>
            <person name="Sibley D."/>
            <person name="Venepally P."/>
            <person name="Hadjithomas M."/>
            <person name="Karamycheva S."/>
            <person name="Brunk B."/>
            <person name="Roos D."/>
            <person name="Caler E."/>
            <person name="Lorenzi H."/>
        </authorList>
    </citation>
    <scope>NUCLEOTIDE SEQUENCE</scope>
</reference>
<dbReference type="VEuPathDB" id="CryptoDB:GNI_070470"/>
<organism evidence="2 3">
    <name type="scientific">Gregarina niphandrodes</name>
    <name type="common">Septate eugregarine</name>
    <dbReference type="NCBI Taxonomy" id="110365"/>
    <lineage>
        <taxon>Eukaryota</taxon>
        <taxon>Sar</taxon>
        <taxon>Alveolata</taxon>
        <taxon>Apicomplexa</taxon>
        <taxon>Conoidasida</taxon>
        <taxon>Gregarinasina</taxon>
        <taxon>Eugregarinorida</taxon>
        <taxon>Gregarinidae</taxon>
        <taxon>Gregarina</taxon>
    </lineage>
</organism>
<gene>
    <name evidence="2" type="ORF">GNI_070470</name>
</gene>
<dbReference type="AlphaFoldDB" id="A0A023B7B7"/>
<dbReference type="Proteomes" id="UP000019763">
    <property type="component" value="Unassembled WGS sequence"/>
</dbReference>
<name>A0A023B7B7_GRENI</name>
<keyword evidence="3" id="KW-1185">Reference proteome</keyword>
<feature type="compositionally biased region" description="Polar residues" evidence="1">
    <location>
        <begin position="123"/>
        <end position="153"/>
    </location>
</feature>
<feature type="compositionally biased region" description="Low complexity" evidence="1">
    <location>
        <begin position="324"/>
        <end position="339"/>
    </location>
</feature>
<evidence type="ECO:0000313" key="3">
    <source>
        <dbReference type="Proteomes" id="UP000019763"/>
    </source>
</evidence>
<feature type="region of interest" description="Disordered" evidence="1">
    <location>
        <begin position="112"/>
        <end position="166"/>
    </location>
</feature>
<feature type="compositionally biased region" description="Low complexity" evidence="1">
    <location>
        <begin position="223"/>
        <end position="236"/>
    </location>
</feature>
<feature type="compositionally biased region" description="Polar residues" evidence="1">
    <location>
        <begin position="244"/>
        <end position="265"/>
    </location>
</feature>
<dbReference type="RefSeq" id="XP_011130297.1">
    <property type="nucleotide sequence ID" value="XM_011131995.1"/>
</dbReference>
<proteinExistence type="predicted"/>
<evidence type="ECO:0000313" key="2">
    <source>
        <dbReference type="EMBL" id="EZG67208.1"/>
    </source>
</evidence>
<comment type="caution">
    <text evidence="2">The sequence shown here is derived from an EMBL/GenBank/DDBJ whole genome shotgun (WGS) entry which is preliminary data.</text>
</comment>
<protein>
    <submittedName>
        <fullName evidence="2">Uncharacterized protein</fullName>
    </submittedName>
</protein>
<accession>A0A023B7B7</accession>
<feature type="compositionally biased region" description="Basic and acidic residues" evidence="1">
    <location>
        <begin position="269"/>
        <end position="279"/>
    </location>
</feature>
<evidence type="ECO:0000256" key="1">
    <source>
        <dbReference type="SAM" id="MobiDB-lite"/>
    </source>
</evidence>